<reference evidence="3 4" key="1">
    <citation type="submission" date="2015-01" db="EMBL/GenBank/DDBJ databases">
        <title>The Genome Sequence of Rhinocladiella mackenzie CBS 650.93.</title>
        <authorList>
            <consortium name="The Broad Institute Genomics Platform"/>
            <person name="Cuomo C."/>
            <person name="de Hoog S."/>
            <person name="Gorbushina A."/>
            <person name="Stielow B."/>
            <person name="Teixiera M."/>
            <person name="Abouelleil A."/>
            <person name="Chapman S.B."/>
            <person name="Priest M."/>
            <person name="Young S.K."/>
            <person name="Wortman J."/>
            <person name="Nusbaum C."/>
            <person name="Birren B."/>
        </authorList>
    </citation>
    <scope>NUCLEOTIDE SEQUENCE [LARGE SCALE GENOMIC DNA]</scope>
    <source>
        <strain evidence="3 4">CBS 650.93</strain>
    </source>
</reference>
<feature type="compositionally biased region" description="Basic and acidic residues" evidence="2">
    <location>
        <begin position="529"/>
        <end position="541"/>
    </location>
</feature>
<feature type="coiled-coil region" evidence="1">
    <location>
        <begin position="68"/>
        <end position="117"/>
    </location>
</feature>
<feature type="region of interest" description="Disordered" evidence="2">
    <location>
        <begin position="604"/>
        <end position="623"/>
    </location>
</feature>
<feature type="compositionally biased region" description="Polar residues" evidence="2">
    <location>
        <begin position="512"/>
        <end position="522"/>
    </location>
</feature>
<feature type="compositionally biased region" description="Basic and acidic residues" evidence="2">
    <location>
        <begin position="604"/>
        <end position="615"/>
    </location>
</feature>
<feature type="region of interest" description="Disordered" evidence="2">
    <location>
        <begin position="1"/>
        <end position="34"/>
    </location>
</feature>
<keyword evidence="1" id="KW-0175">Coiled coil</keyword>
<evidence type="ECO:0000256" key="1">
    <source>
        <dbReference type="SAM" id="Coils"/>
    </source>
</evidence>
<dbReference type="STRING" id="1442369.A0A0D2G4Q5"/>
<feature type="compositionally biased region" description="Polar residues" evidence="2">
    <location>
        <begin position="570"/>
        <end position="579"/>
    </location>
</feature>
<dbReference type="RefSeq" id="XP_013276838.1">
    <property type="nucleotide sequence ID" value="XM_013421384.1"/>
</dbReference>
<proteinExistence type="predicted"/>
<dbReference type="EMBL" id="KN847475">
    <property type="protein sequence ID" value="KIX09702.1"/>
    <property type="molecule type" value="Genomic_DNA"/>
</dbReference>
<feature type="compositionally biased region" description="Low complexity" evidence="2">
    <location>
        <begin position="478"/>
        <end position="511"/>
    </location>
</feature>
<organism evidence="3 4">
    <name type="scientific">Rhinocladiella mackenziei CBS 650.93</name>
    <dbReference type="NCBI Taxonomy" id="1442369"/>
    <lineage>
        <taxon>Eukaryota</taxon>
        <taxon>Fungi</taxon>
        <taxon>Dikarya</taxon>
        <taxon>Ascomycota</taxon>
        <taxon>Pezizomycotina</taxon>
        <taxon>Eurotiomycetes</taxon>
        <taxon>Chaetothyriomycetidae</taxon>
        <taxon>Chaetothyriales</taxon>
        <taxon>Herpotrichiellaceae</taxon>
        <taxon>Rhinocladiella</taxon>
    </lineage>
</organism>
<keyword evidence="4" id="KW-1185">Reference proteome</keyword>
<evidence type="ECO:0000256" key="2">
    <source>
        <dbReference type="SAM" id="MobiDB-lite"/>
    </source>
</evidence>
<feature type="region of interest" description="Disordered" evidence="2">
    <location>
        <begin position="456"/>
        <end position="593"/>
    </location>
</feature>
<dbReference type="HOGENOM" id="CLU_432756_0_0_1"/>
<evidence type="ECO:0000313" key="3">
    <source>
        <dbReference type="EMBL" id="KIX09702.1"/>
    </source>
</evidence>
<sequence>MPEENRKDTAIPPPYDPFPTYQAPYPRSNKDDENPFIQFRRFADEQFSSFFQGVPHMFGFSPRNAARRDDLKKDFEDLIRRRHELEEGCREQLEREMEEMRQTLKQSQDHRTTMENAWNFPNGNASWWTHGRVAQRPALNGEEPQKKCPALYDDAGNPKTELDVYEGIQGANSKQVQAFQPPVQDASKKSSRSWFSALGWDGKQMEKGVENDKAVSDNPSSDKEIARPTKYTMFNTRRMDPFDDTNHTIPWLMLSPYSPIYLCNPSQSRLFKVQIQDSEDTPLRISRPRFFERWYSDVDEKMAEQVPWADAFEDLVSLQQTGKMVDRDSSTWRTPNTWIHDMVNRGSLGSRWGFDDEGLLVKRHVEQKTTDAPSTMKDRCTRPKERGWGWGCHRRCEKSTGDEQQHSLQLGEKEKDLIDDLVDKATSPLTSFPLFGSILSAADAIVSAVDQAQKELEEISEEASPDDGSEPAPAAQEPTTSSYSATSSSSSSYEDSFSSFPSSDGFDPSKSVIATLTSTVTRTLPDGSIETKRVLKRRFADGSEESDESVEMKNLPSTHRTNDAKDSVETRNPSPTLIQAQWPEPRPTARPVQDAIAEHQQKLKIEQQDQKEARAKRSGWFWT</sequence>
<feature type="compositionally biased region" description="Basic and acidic residues" evidence="2">
    <location>
        <begin position="560"/>
        <end position="569"/>
    </location>
</feature>
<accession>A0A0D2G4Q5</accession>
<evidence type="ECO:0000313" key="4">
    <source>
        <dbReference type="Proteomes" id="UP000053617"/>
    </source>
</evidence>
<name>A0A0D2G4Q5_9EURO</name>
<feature type="compositionally biased region" description="Acidic residues" evidence="2">
    <location>
        <begin position="458"/>
        <end position="469"/>
    </location>
</feature>
<dbReference type="AlphaFoldDB" id="A0A0D2G4Q5"/>
<gene>
    <name evidence="3" type="ORF">Z518_00783</name>
</gene>
<protein>
    <submittedName>
        <fullName evidence="3">Rhinocladiella mackenziei CBS 650.93 unplaced genomic scaffold supercont1.1, whole genome shotgun sequence</fullName>
    </submittedName>
</protein>
<dbReference type="VEuPathDB" id="FungiDB:Z518_00783"/>
<dbReference type="Proteomes" id="UP000053617">
    <property type="component" value="Unassembled WGS sequence"/>
</dbReference>
<dbReference type="OrthoDB" id="4586300at2759"/>
<dbReference type="GeneID" id="25288854"/>